<dbReference type="GO" id="GO:0015979">
    <property type="term" value="P:photosynthesis"/>
    <property type="evidence" value="ECO:0007669"/>
    <property type="project" value="UniProtKB-KW"/>
</dbReference>
<evidence type="ECO:0000256" key="1">
    <source>
        <dbReference type="ARBA" id="ARBA00004445"/>
    </source>
</evidence>
<dbReference type="GO" id="GO:0031676">
    <property type="term" value="C:plasma membrane-derived thylakoid membrane"/>
    <property type="evidence" value="ECO:0007669"/>
    <property type="project" value="UniProtKB-SubCell"/>
</dbReference>
<dbReference type="STRING" id="1458985.BJP34_30575"/>
<evidence type="ECO:0000256" key="6">
    <source>
        <dbReference type="ARBA" id="ARBA00023136"/>
    </source>
</evidence>
<dbReference type="AlphaFoldDB" id="A0A1D8TZZ6"/>
<dbReference type="RefSeq" id="WP_070395596.1">
    <property type="nucleotide sequence ID" value="NZ_CP017599.1"/>
</dbReference>
<dbReference type="KEGG" id="mpro:BJP34_30575"/>
<comment type="subcellular location">
    <subcellularLocation>
        <location evidence="1">Cellular thylakoid membrane</location>
        <topology evidence="1">Peripheral membrane protein</topology>
        <orientation evidence="1">Cytoplasmic side</orientation>
    </subcellularLocation>
</comment>
<evidence type="ECO:0000256" key="7">
    <source>
        <dbReference type="PROSITE-ProRule" id="PRU00775"/>
    </source>
</evidence>
<feature type="domain" description="CpcD-like" evidence="8">
    <location>
        <begin position="202"/>
        <end position="252"/>
    </location>
</feature>
<dbReference type="Gene3D" id="1.10.3130.20">
    <property type="entry name" value="Phycobilisome linker domain"/>
    <property type="match status" value="1"/>
</dbReference>
<dbReference type="PROSITE" id="PS51441">
    <property type="entry name" value="CPCD_LIKE"/>
    <property type="match status" value="1"/>
</dbReference>
<dbReference type="Pfam" id="PF01383">
    <property type="entry name" value="CpcD"/>
    <property type="match status" value="1"/>
</dbReference>
<gene>
    <name evidence="10" type="ORF">BJP34_30575</name>
</gene>
<evidence type="ECO:0000259" key="9">
    <source>
        <dbReference type="PROSITE" id="PS51445"/>
    </source>
</evidence>
<evidence type="ECO:0000256" key="3">
    <source>
        <dbReference type="ARBA" id="ARBA00022549"/>
    </source>
</evidence>
<keyword evidence="5" id="KW-0793">Thylakoid</keyword>
<dbReference type="OrthoDB" id="420396at2"/>
<keyword evidence="3" id="KW-0042">Antenna complex</keyword>
<evidence type="ECO:0000313" key="11">
    <source>
        <dbReference type="Proteomes" id="UP000177870"/>
    </source>
</evidence>
<dbReference type="InterPro" id="IPR016470">
    <property type="entry name" value="Phycobilisome"/>
</dbReference>
<comment type="similarity">
    <text evidence="7">Belongs to the phycobilisome linker protein family.</text>
</comment>
<organism evidence="10 11">
    <name type="scientific">Moorena producens PAL-8-15-08-1</name>
    <dbReference type="NCBI Taxonomy" id="1458985"/>
    <lineage>
        <taxon>Bacteria</taxon>
        <taxon>Bacillati</taxon>
        <taxon>Cyanobacteriota</taxon>
        <taxon>Cyanophyceae</taxon>
        <taxon>Coleofasciculales</taxon>
        <taxon>Coleofasciculaceae</taxon>
        <taxon>Moorena</taxon>
    </lineage>
</organism>
<accession>A0A1D8TZZ6</accession>
<dbReference type="GO" id="GO:0030089">
    <property type="term" value="C:phycobilisome"/>
    <property type="evidence" value="ECO:0007669"/>
    <property type="project" value="UniProtKB-UniRule"/>
</dbReference>
<evidence type="ECO:0000256" key="4">
    <source>
        <dbReference type="ARBA" id="ARBA00022738"/>
    </source>
</evidence>
<dbReference type="PIRSF" id="PIRSF005898">
    <property type="entry name" value="Phycobilisome_CpeC/CpcI"/>
    <property type="match status" value="1"/>
</dbReference>
<sequence>MSLWVMDADPVELRPGATEDDLQTVIRAVYKQVLGNPHLLECDRLTSAESMLRNGEISVRGFVRMVAKSDLYKSLFFDSASQYRFIELNYKHFLGRAPQDQTEIAEHVLIYNTAGYEADIDSYIDSDEYKLSFGELIVPYPRSNSTEVGIKNVAFNRTFCLMRGDATSDSGNQAKLISDLAANLSTKITAPVGGSGTYANKGKRFKITVTKAGVGPRFKRSKTTYEVGYDQLSARIQNMHKMGSKIVSITEIG</sequence>
<dbReference type="Proteomes" id="UP000177870">
    <property type="component" value="Chromosome"/>
</dbReference>
<dbReference type="PANTHER" id="PTHR34011:SF6">
    <property type="entry name" value="PHYCOBILIPROTEIN APCE"/>
    <property type="match status" value="1"/>
</dbReference>
<dbReference type="PANTHER" id="PTHR34011">
    <property type="entry name" value="PHYCOBILISOME 32.1 KDA LINKER POLYPEPTIDE, PHYCOCYANIN-ASSOCIATED, ROD 2-RELATED"/>
    <property type="match status" value="1"/>
</dbReference>
<feature type="domain" description="PBS-linker" evidence="9">
    <location>
        <begin position="1"/>
        <end position="170"/>
    </location>
</feature>
<dbReference type="Pfam" id="PF00427">
    <property type="entry name" value="PBS_linker_poly"/>
    <property type="match status" value="1"/>
</dbReference>
<evidence type="ECO:0000313" key="10">
    <source>
        <dbReference type="EMBL" id="AOX03208.1"/>
    </source>
</evidence>
<evidence type="ECO:0000256" key="2">
    <source>
        <dbReference type="ARBA" id="ARBA00022531"/>
    </source>
</evidence>
<evidence type="ECO:0000256" key="5">
    <source>
        <dbReference type="ARBA" id="ARBA00023078"/>
    </source>
</evidence>
<keyword evidence="4 7" id="KW-0605">Phycobilisome</keyword>
<protein>
    <submittedName>
        <fullName evidence="10">Photosystem I reaction center subunit XII</fullName>
    </submittedName>
</protein>
<dbReference type="InterPro" id="IPR008213">
    <property type="entry name" value="CpcD-like_dom"/>
</dbReference>
<name>A0A1D8TZZ6_9CYAN</name>
<dbReference type="InterPro" id="IPR038255">
    <property type="entry name" value="PBS_linker_sf"/>
</dbReference>
<keyword evidence="6" id="KW-0472">Membrane</keyword>
<dbReference type="InterPro" id="IPR001297">
    <property type="entry name" value="PBS_linker_dom"/>
</dbReference>
<keyword evidence="2" id="KW-0602">Photosynthesis</keyword>
<dbReference type="EMBL" id="CP017599">
    <property type="protein sequence ID" value="AOX03208.1"/>
    <property type="molecule type" value="Genomic_DNA"/>
</dbReference>
<proteinExistence type="inferred from homology"/>
<dbReference type="SMART" id="SM01094">
    <property type="entry name" value="CpcD"/>
    <property type="match status" value="1"/>
</dbReference>
<evidence type="ECO:0000259" key="8">
    <source>
        <dbReference type="PROSITE" id="PS51441"/>
    </source>
</evidence>
<reference evidence="11" key="1">
    <citation type="submission" date="2016-10" db="EMBL/GenBank/DDBJ databases">
        <title>Comparative genomics uncovers the prolific and rare metabolic potential of the cyanobacterial genus Moorea.</title>
        <authorList>
            <person name="Leao T."/>
            <person name="Castelao G."/>
            <person name="Korobeynikov A."/>
            <person name="Monroe E.A."/>
            <person name="Podell S."/>
            <person name="Glukhov E."/>
            <person name="Allen E."/>
            <person name="Gerwick W.H."/>
            <person name="Gerwick L."/>
        </authorList>
    </citation>
    <scope>NUCLEOTIDE SEQUENCE [LARGE SCALE GENOMIC DNA]</scope>
    <source>
        <strain evidence="11">PAL-8-15-08-1</strain>
    </source>
</reference>
<dbReference type="PROSITE" id="PS51445">
    <property type="entry name" value="PBS_LINKER"/>
    <property type="match status" value="1"/>
</dbReference>